<sequence length="306" mass="34643">MFVPDQINDQLPPVHTLPPFEQFILQFISIIYEPVSITFLGNCLAGTDIPIPEVHRLTSNELESTISQLREQQFLNELNQCPPHLAEQLTRQAVAEGRFTDLAALIEKKAPVSYLYGKWATRCQRALRQFRIGMYSDDFDKIDEAVTFLEKHGQEHTGPEPPAVRIVARNFDAAWFGALPGSQQFFLLNTIIHYSMDKACHFPAVIAYLEDDKGITLSEDERVPFQRMLAGYYLLQGNLEKLEALTTAYTEAFQAPVSPVPLPSYRDRSSRHWSFLNMTLISSTSTQGARVLFSSISQDYSASSLF</sequence>
<accession>A0A3S3U7K6</accession>
<gene>
    <name evidence="1" type="ORF">H206_02111</name>
</gene>
<dbReference type="AlphaFoldDB" id="A0A3S3U7K6"/>
<evidence type="ECO:0000313" key="2">
    <source>
        <dbReference type="Proteomes" id="UP000287853"/>
    </source>
</evidence>
<reference evidence="1 2" key="1">
    <citation type="submission" date="2017-01" db="EMBL/GenBank/DDBJ databases">
        <title>The cable genome- insights into the physiology and evolution of filamentous bacteria capable of sulfide oxidation via long distance electron transfer.</title>
        <authorList>
            <person name="Schreiber L."/>
            <person name="Bjerg J.T."/>
            <person name="Boggild A."/>
            <person name="Van De Vossenberg J."/>
            <person name="Meysman F."/>
            <person name="Nielsen L.P."/>
            <person name="Schramm A."/>
            <person name="Kjeldsen K.U."/>
        </authorList>
    </citation>
    <scope>NUCLEOTIDE SEQUENCE [LARGE SCALE GENOMIC DNA]</scope>
    <source>
        <strain evidence="1">MCF</strain>
    </source>
</reference>
<evidence type="ECO:0000313" key="1">
    <source>
        <dbReference type="EMBL" id="RWX45557.1"/>
    </source>
</evidence>
<organism evidence="1 2">
    <name type="scientific">Candidatus Electrothrix aarhusensis</name>
    <dbReference type="NCBI Taxonomy" id="1859131"/>
    <lineage>
        <taxon>Bacteria</taxon>
        <taxon>Pseudomonadati</taxon>
        <taxon>Thermodesulfobacteriota</taxon>
        <taxon>Desulfobulbia</taxon>
        <taxon>Desulfobulbales</taxon>
        <taxon>Desulfobulbaceae</taxon>
        <taxon>Candidatus Electrothrix</taxon>
    </lineage>
</organism>
<proteinExistence type="predicted"/>
<name>A0A3S3U7K6_9BACT</name>
<dbReference type="Proteomes" id="UP000287853">
    <property type="component" value="Unassembled WGS sequence"/>
</dbReference>
<comment type="caution">
    <text evidence="1">The sequence shown here is derived from an EMBL/GenBank/DDBJ whole genome shotgun (WGS) entry which is preliminary data.</text>
</comment>
<dbReference type="EMBL" id="MTKO01000076">
    <property type="protein sequence ID" value="RWX45557.1"/>
    <property type="molecule type" value="Genomic_DNA"/>
</dbReference>
<keyword evidence="2" id="KW-1185">Reference proteome</keyword>
<protein>
    <submittedName>
        <fullName evidence="1">Uncharacterized protein</fullName>
    </submittedName>
</protein>